<organism evidence="1">
    <name type="scientific">marine sediment metagenome</name>
    <dbReference type="NCBI Taxonomy" id="412755"/>
    <lineage>
        <taxon>unclassified sequences</taxon>
        <taxon>metagenomes</taxon>
        <taxon>ecological metagenomes</taxon>
    </lineage>
</organism>
<protein>
    <recommendedName>
        <fullName evidence="2">AAA+ ATPase domain-containing protein</fullName>
    </recommendedName>
</protein>
<comment type="caution">
    <text evidence="1">The sequence shown here is derived from an EMBL/GenBank/DDBJ whole genome shotgun (WGS) entry which is preliminary data.</text>
</comment>
<accession>A0A0F8ZI04</accession>
<evidence type="ECO:0008006" key="2">
    <source>
        <dbReference type="Google" id="ProtNLM"/>
    </source>
</evidence>
<sequence>MKIWKSSEYAEREFPEPPWLVPGLVPGYGILMIYAHPKTGKSILSQQLAHSLGCNGTFLGQEISKPLKVLYVQSDLPEMEWAQQMKDLGICSSTNLPYKNGWYTIWLEPGWLGKPDKELILHRLIEEGRFDLVMYDSLLTISGYADLDDPKAVGQLLLALRRVSRKPAWLIHHKRKGSPGVPDRSNVSAAGSFALCAGVYDSVFAGVAEMVGHYSPMISSISSPVSMPPYFLSIISTTLI</sequence>
<dbReference type="InterPro" id="IPR027417">
    <property type="entry name" value="P-loop_NTPase"/>
</dbReference>
<dbReference type="Gene3D" id="3.40.50.300">
    <property type="entry name" value="P-loop containing nucleotide triphosphate hydrolases"/>
    <property type="match status" value="1"/>
</dbReference>
<dbReference type="EMBL" id="LAZR01051193">
    <property type="protein sequence ID" value="KKK85685.1"/>
    <property type="molecule type" value="Genomic_DNA"/>
</dbReference>
<dbReference type="Pfam" id="PF13481">
    <property type="entry name" value="AAA_25"/>
    <property type="match status" value="1"/>
</dbReference>
<proteinExistence type="predicted"/>
<reference evidence="1" key="1">
    <citation type="journal article" date="2015" name="Nature">
        <title>Complex archaea that bridge the gap between prokaryotes and eukaryotes.</title>
        <authorList>
            <person name="Spang A."/>
            <person name="Saw J.H."/>
            <person name="Jorgensen S.L."/>
            <person name="Zaremba-Niedzwiedzka K."/>
            <person name="Martijn J."/>
            <person name="Lind A.E."/>
            <person name="van Eijk R."/>
            <person name="Schleper C."/>
            <person name="Guy L."/>
            <person name="Ettema T.J."/>
        </authorList>
    </citation>
    <scope>NUCLEOTIDE SEQUENCE</scope>
</reference>
<gene>
    <name evidence="1" type="ORF">LCGC14_2770800</name>
</gene>
<feature type="non-terminal residue" evidence="1">
    <location>
        <position position="240"/>
    </location>
</feature>
<dbReference type="SUPFAM" id="SSF52540">
    <property type="entry name" value="P-loop containing nucleoside triphosphate hydrolases"/>
    <property type="match status" value="1"/>
</dbReference>
<name>A0A0F8ZI04_9ZZZZ</name>
<evidence type="ECO:0000313" key="1">
    <source>
        <dbReference type="EMBL" id="KKK85685.1"/>
    </source>
</evidence>
<dbReference type="AlphaFoldDB" id="A0A0F8ZI04"/>